<proteinExistence type="predicted"/>
<sequence length="205" mass="23993">MIQARDLYAYRNFEVGDEHGVQGRFQNFFGDVLNTIFELQSTITANINLRFADFKCIQSTYPGTPDLILKDNNHTLKVVGELKVLWIGEHQMKMTRRIANARLLREILAQPIMYMKHLGCMYVFLSTYEETMFLRQVVDNNGAWRIEYSHVILSSTTYEKRMITSPVSTKQYFFYSERDLLAIRVRIFNYAHTATPSPSLNRHFG</sequence>
<evidence type="ECO:0000313" key="1">
    <source>
        <dbReference type="EMBL" id="CDM26642.1"/>
    </source>
</evidence>
<dbReference type="EMBL" id="HG792015">
    <property type="protein sequence ID" value="CDM26642.1"/>
    <property type="molecule type" value="Genomic_DNA"/>
</dbReference>
<organism evidence="1 2">
    <name type="scientific">Penicillium roqueforti (strain FM164)</name>
    <dbReference type="NCBI Taxonomy" id="1365484"/>
    <lineage>
        <taxon>Eukaryota</taxon>
        <taxon>Fungi</taxon>
        <taxon>Dikarya</taxon>
        <taxon>Ascomycota</taxon>
        <taxon>Pezizomycotina</taxon>
        <taxon>Eurotiomycetes</taxon>
        <taxon>Eurotiomycetidae</taxon>
        <taxon>Eurotiales</taxon>
        <taxon>Aspergillaceae</taxon>
        <taxon>Penicillium</taxon>
    </lineage>
</organism>
<evidence type="ECO:0000313" key="2">
    <source>
        <dbReference type="Proteomes" id="UP000030686"/>
    </source>
</evidence>
<keyword evidence="2" id="KW-1185">Reference proteome</keyword>
<protein>
    <submittedName>
        <fullName evidence="1">Genomic scaffold, ProqFM164S01</fullName>
    </submittedName>
</protein>
<gene>
    <name evidence="1" type="ORF">PROQFM164_S01g000451</name>
</gene>
<reference evidence="1" key="1">
    <citation type="journal article" date="2014" name="Nat. Commun.">
        <title>Multiple recent horizontal transfers of a large genomic region in cheese making fungi.</title>
        <authorList>
            <person name="Cheeseman K."/>
            <person name="Ropars J."/>
            <person name="Renault P."/>
            <person name="Dupont J."/>
            <person name="Gouzy J."/>
            <person name="Branca A."/>
            <person name="Abraham A.L."/>
            <person name="Ceppi M."/>
            <person name="Conseiller E."/>
            <person name="Debuchy R."/>
            <person name="Malagnac F."/>
            <person name="Goarin A."/>
            <person name="Silar P."/>
            <person name="Lacoste S."/>
            <person name="Sallet E."/>
            <person name="Bensimon A."/>
            <person name="Giraud T."/>
            <person name="Brygoo Y."/>
        </authorList>
    </citation>
    <scope>NUCLEOTIDE SEQUENCE [LARGE SCALE GENOMIC DNA]</scope>
    <source>
        <strain evidence="1">FM164</strain>
    </source>
</reference>
<dbReference type="Proteomes" id="UP000030686">
    <property type="component" value="Unassembled WGS sequence"/>
</dbReference>
<accession>W6QA26</accession>
<dbReference type="AlphaFoldDB" id="W6QA26"/>
<name>W6QA26_PENRF</name>
<dbReference type="OrthoDB" id="3796275at2759"/>
<dbReference type="OMA" id="WRIEYSH"/>